<keyword evidence="2" id="KW-0732">Signal</keyword>
<organism evidence="3">
    <name type="scientific">Mizuhopecten yessoensis</name>
    <name type="common">Japanese scallop</name>
    <name type="synonym">Patinopecten yessoensis</name>
    <dbReference type="NCBI Taxonomy" id="6573"/>
    <lineage>
        <taxon>Eukaryota</taxon>
        <taxon>Metazoa</taxon>
        <taxon>Spiralia</taxon>
        <taxon>Lophotrochozoa</taxon>
        <taxon>Mollusca</taxon>
        <taxon>Bivalvia</taxon>
        <taxon>Autobranchia</taxon>
        <taxon>Pteriomorphia</taxon>
        <taxon>Pectinida</taxon>
        <taxon>Pectinoidea</taxon>
        <taxon>Pectinidae</taxon>
        <taxon>Mizuhopecten</taxon>
    </lineage>
</organism>
<dbReference type="InterPro" id="IPR022352">
    <property type="entry name" value="Ins/IGF/rlx"/>
</dbReference>
<proteinExistence type="evidence at transcript level"/>
<evidence type="ECO:0000256" key="2">
    <source>
        <dbReference type="SAM" id="SignalP"/>
    </source>
</evidence>
<feature type="chain" id="PRO_5016799011" evidence="2">
    <location>
        <begin position="21"/>
        <end position="94"/>
    </location>
</feature>
<accession>A0A346GAU3</accession>
<dbReference type="InterPro" id="IPR036438">
    <property type="entry name" value="Insulin-like_sf"/>
</dbReference>
<dbReference type="InterPro" id="IPR022353">
    <property type="entry name" value="Insulin_CS"/>
</dbReference>
<feature type="signal peptide" evidence="2">
    <location>
        <begin position="1"/>
        <end position="20"/>
    </location>
</feature>
<dbReference type="PRINTS" id="PR00276">
    <property type="entry name" value="INSULINFAMLY"/>
</dbReference>
<evidence type="ECO:0000313" key="3">
    <source>
        <dbReference type="EMBL" id="AXN93496.1"/>
    </source>
</evidence>
<dbReference type="EMBL" id="MH045228">
    <property type="protein sequence ID" value="AXN93496.1"/>
    <property type="molecule type" value="mRNA"/>
</dbReference>
<comment type="similarity">
    <text evidence="1">Belongs to the insulin family.</text>
</comment>
<dbReference type="GO" id="GO:0005179">
    <property type="term" value="F:hormone activity"/>
    <property type="evidence" value="ECO:0007669"/>
    <property type="project" value="InterPro"/>
</dbReference>
<reference evidence="3" key="1">
    <citation type="submission" date="2018-03" db="EMBL/GenBank/DDBJ databases">
        <title>Identification and characterization of neuropeptides by transcriptome and proteome analyses in a bivalve mollusc Patinopecten yessoensis.</title>
        <authorList>
            <person name="Zhang M."/>
            <person name="Wang Y."/>
            <person name="Li Y."/>
            <person name="Li W."/>
            <person name="Li R."/>
            <person name="Xie X."/>
            <person name="Wang S."/>
            <person name="Hu X."/>
            <person name="Zhang L."/>
            <person name="Bao Z."/>
        </authorList>
    </citation>
    <scope>NUCLEOTIDE SEQUENCE</scope>
    <source>
        <tissue evidence="3">Ganglion</tissue>
    </source>
</reference>
<name>A0A346GAU3_MIZYE</name>
<dbReference type="SUPFAM" id="SSF56994">
    <property type="entry name" value="Insulin-like"/>
    <property type="match status" value="1"/>
</dbReference>
<protein>
    <submittedName>
        <fullName evidence="3">Insulin-like peptide 3</fullName>
    </submittedName>
</protein>
<dbReference type="Gene3D" id="1.10.100.10">
    <property type="entry name" value="Insulin-like"/>
    <property type="match status" value="1"/>
</dbReference>
<dbReference type="AlphaFoldDB" id="A0A346GAU3"/>
<dbReference type="PROSITE" id="PS00262">
    <property type="entry name" value="INSULIN"/>
    <property type="match status" value="1"/>
</dbReference>
<evidence type="ECO:0000256" key="1">
    <source>
        <dbReference type="ARBA" id="ARBA00009034"/>
    </source>
</evidence>
<sequence length="94" mass="10627">MTLMSITIFIYVICCTAIYGHRCPEYPSLINNLMDHDCSNQLVEVLQVLCSEQSTGTVGSHGRVKRDQAMTNLVCDCCIRSCSVQKLQEYCWLT</sequence>